<dbReference type="PANTHER" id="PTHR34610">
    <property type="entry name" value="SSL7007 PROTEIN"/>
    <property type="match status" value="1"/>
</dbReference>
<feature type="region of interest" description="Disordered" evidence="1">
    <location>
        <begin position="163"/>
        <end position="185"/>
    </location>
</feature>
<dbReference type="Pfam" id="PF13470">
    <property type="entry name" value="PIN_3"/>
    <property type="match status" value="1"/>
</dbReference>
<dbReference type="RefSeq" id="WP_081767052.1">
    <property type="nucleotide sequence ID" value="NZ_JEMG01000001.1"/>
</dbReference>
<dbReference type="Proteomes" id="UP000023268">
    <property type="component" value="Unassembled WGS sequence"/>
</dbReference>
<dbReference type="InterPro" id="IPR029060">
    <property type="entry name" value="PIN-like_dom_sf"/>
</dbReference>
<dbReference type="AlphaFoldDB" id="A0A016XEA0"/>
<dbReference type="InterPro" id="IPR002716">
    <property type="entry name" value="PIN_dom"/>
</dbReference>
<dbReference type="STRING" id="1458275.AZ34_02955"/>
<dbReference type="SUPFAM" id="SSF88723">
    <property type="entry name" value="PIN domain-like"/>
    <property type="match status" value="1"/>
</dbReference>
<organism evidence="3 4">
    <name type="scientific">Hylemonella gracilis str. Niagara R</name>
    <dbReference type="NCBI Taxonomy" id="1458275"/>
    <lineage>
        <taxon>Bacteria</taxon>
        <taxon>Pseudomonadati</taxon>
        <taxon>Pseudomonadota</taxon>
        <taxon>Betaproteobacteria</taxon>
        <taxon>Burkholderiales</taxon>
        <taxon>Comamonadaceae</taxon>
        <taxon>Hylemonella</taxon>
    </lineage>
</organism>
<evidence type="ECO:0000259" key="2">
    <source>
        <dbReference type="Pfam" id="PF13470"/>
    </source>
</evidence>
<dbReference type="InterPro" id="IPR002850">
    <property type="entry name" value="PIN_toxin-like"/>
</dbReference>
<reference evidence="3 4" key="1">
    <citation type="submission" date="2014-02" db="EMBL/GenBank/DDBJ databases">
        <title>Draft Genome of Hylemonella gracilis isolated from the Niagara River.</title>
        <authorList>
            <person name="Pawlowski D.R."/>
            <person name="Koudelka G.B."/>
        </authorList>
    </citation>
    <scope>NUCLEOTIDE SEQUENCE [LARGE SCALE GENOMIC DNA]</scope>
    <source>
        <strain evidence="3 4">Niagara R</strain>
    </source>
</reference>
<sequence length="185" mass="20133">MSTPARPANPALVLDTNVVLDLLLFSDPATPALRTALDTGQLRWVATAVMREELRRVLAYPHIAARMDFHQRPADVLLADYDAQVELMEVAVKAPYTCKDADDQKFIDLAYQLGSASGAALLLSKDKAVLKLKKRLAAHGVIVSTQLDYAADTLVFCIRSAPPHEQRQPEHSPPRGPAPTSGLSI</sequence>
<evidence type="ECO:0000313" key="3">
    <source>
        <dbReference type="EMBL" id="EYC50136.1"/>
    </source>
</evidence>
<gene>
    <name evidence="3" type="ORF">AZ34_02955</name>
</gene>
<evidence type="ECO:0000313" key="4">
    <source>
        <dbReference type="Proteomes" id="UP000023268"/>
    </source>
</evidence>
<proteinExistence type="predicted"/>
<feature type="compositionally biased region" description="Basic and acidic residues" evidence="1">
    <location>
        <begin position="163"/>
        <end position="173"/>
    </location>
</feature>
<evidence type="ECO:0000256" key="1">
    <source>
        <dbReference type="SAM" id="MobiDB-lite"/>
    </source>
</evidence>
<protein>
    <submittedName>
        <fullName evidence="3">Twitching motility protein PilT</fullName>
    </submittedName>
</protein>
<name>A0A016XEA0_9BURK</name>
<feature type="domain" description="PIN" evidence="2">
    <location>
        <begin position="12"/>
        <end position="127"/>
    </location>
</feature>
<accession>A0A016XEA0</accession>
<dbReference type="OrthoDB" id="9802272at2"/>
<dbReference type="PANTHER" id="PTHR34610:SF3">
    <property type="entry name" value="SSL7007 PROTEIN"/>
    <property type="match status" value="1"/>
</dbReference>
<dbReference type="eggNOG" id="COG1569">
    <property type="taxonomic scope" value="Bacteria"/>
</dbReference>
<dbReference type="EMBL" id="JEMG01000001">
    <property type="protein sequence ID" value="EYC50136.1"/>
    <property type="molecule type" value="Genomic_DNA"/>
</dbReference>
<comment type="caution">
    <text evidence="3">The sequence shown here is derived from an EMBL/GenBank/DDBJ whole genome shotgun (WGS) entry which is preliminary data.</text>
</comment>